<dbReference type="InterPro" id="IPR011041">
    <property type="entry name" value="Quinoprot_gluc/sorb_DH_b-prop"/>
</dbReference>
<dbReference type="Gene3D" id="1.10.760.10">
    <property type="entry name" value="Cytochrome c-like domain"/>
    <property type="match status" value="1"/>
</dbReference>
<dbReference type="InterPro" id="IPR009056">
    <property type="entry name" value="Cyt_c-like_dom"/>
</dbReference>
<reference evidence="7" key="1">
    <citation type="submission" date="2016-02" db="EMBL/GenBank/DDBJ databases">
        <title>Paenibacillus sp. LPB0068, isolated from Crassostrea gigas.</title>
        <authorList>
            <person name="Shin S.-K."/>
            <person name="Yi H."/>
        </authorList>
    </citation>
    <scope>NUCLEOTIDE SEQUENCE [LARGE SCALE GENOMIC DNA]</scope>
    <source>
        <strain evidence="7">KCTC 23969</strain>
    </source>
</reference>
<evidence type="ECO:0000313" key="6">
    <source>
        <dbReference type="EMBL" id="OBY67498.1"/>
    </source>
</evidence>
<gene>
    <name evidence="6" type="ORF">LPB301_02295</name>
</gene>
<dbReference type="Gene3D" id="2.120.10.30">
    <property type="entry name" value="TolB, C-terminal domain"/>
    <property type="match status" value="1"/>
</dbReference>
<keyword evidence="1 4" id="KW-0349">Heme</keyword>
<dbReference type="GO" id="GO:0009055">
    <property type="term" value="F:electron transfer activity"/>
    <property type="evidence" value="ECO:0007669"/>
    <property type="project" value="InterPro"/>
</dbReference>
<organism evidence="6 7">
    <name type="scientific">Polaribacter reichenbachii</name>
    <dbReference type="NCBI Taxonomy" id="996801"/>
    <lineage>
        <taxon>Bacteria</taxon>
        <taxon>Pseudomonadati</taxon>
        <taxon>Bacteroidota</taxon>
        <taxon>Flavobacteriia</taxon>
        <taxon>Flavobacteriales</taxon>
        <taxon>Flavobacteriaceae</taxon>
    </lineage>
</organism>
<keyword evidence="3 4" id="KW-0408">Iron</keyword>
<dbReference type="InterPro" id="IPR055557">
    <property type="entry name" value="DUF7133"/>
</dbReference>
<keyword evidence="2 4" id="KW-0479">Metal-binding</keyword>
<dbReference type="InterPro" id="IPR036909">
    <property type="entry name" value="Cyt_c-like_dom_sf"/>
</dbReference>
<dbReference type="SUPFAM" id="SSF50952">
    <property type="entry name" value="Soluble quinoprotein glucose dehydrogenase"/>
    <property type="match status" value="1"/>
</dbReference>
<keyword evidence="7" id="KW-1185">Reference proteome</keyword>
<dbReference type="PANTHER" id="PTHR33546">
    <property type="entry name" value="LARGE, MULTIFUNCTIONAL SECRETED PROTEIN-RELATED"/>
    <property type="match status" value="1"/>
</dbReference>
<feature type="domain" description="Cytochrome c" evidence="5">
    <location>
        <begin position="635"/>
        <end position="726"/>
    </location>
</feature>
<dbReference type="STRING" id="996801.BW723_07195"/>
<dbReference type="GO" id="GO:0020037">
    <property type="term" value="F:heme binding"/>
    <property type="evidence" value="ECO:0007669"/>
    <property type="project" value="InterPro"/>
</dbReference>
<dbReference type="Proteomes" id="UP000092612">
    <property type="component" value="Unassembled WGS sequence"/>
</dbReference>
<evidence type="ECO:0000259" key="5">
    <source>
        <dbReference type="PROSITE" id="PS51007"/>
    </source>
</evidence>
<dbReference type="GO" id="GO:0046872">
    <property type="term" value="F:metal ion binding"/>
    <property type="evidence" value="ECO:0007669"/>
    <property type="project" value="UniProtKB-KW"/>
</dbReference>
<dbReference type="EMBL" id="LSFL01000004">
    <property type="protein sequence ID" value="OBY67498.1"/>
    <property type="molecule type" value="Genomic_DNA"/>
</dbReference>
<dbReference type="InterPro" id="IPR011989">
    <property type="entry name" value="ARM-like"/>
</dbReference>
<comment type="caution">
    <text evidence="6">The sequence shown here is derived from an EMBL/GenBank/DDBJ whole genome shotgun (WGS) entry which is preliminary data.</text>
</comment>
<sequence length="759" mass="86405">MDNSLKYRMLKYKTKNNIKLALIATTILAVSCSKKEKVYIDKEYVKPKIVKEASSAFQSPEESLNSFYLPEGYKIELVASEPMIDEPVTLAWDGDGKLYVAEMNTYMQDIDGTGTKRSISKIKQLIDTDGDGKMDKSTVFIDSLMLPRMILPLGDGELVVNETDSYDLWFYKDTNKDGVADTKKRVYGYGARRGGNLEHQQSGLLWNLDNYVYTTYNPVRFKFKKDTVISEKISHMPRGQWGLTQDDMGIMYYSTAGGENPAYGFGQPAQYGDFSPKERLEEGFNITWPIVGTPDVQGGPRRLKEDGTLNHFTGVAGQEIFRGHKLPSNMYGDLFIPEPVGRFIRRAKVTNDNGLKVLKNAYHETEFLGSTDLNFRPVWSQTGPDGTLYVVDMYRGIIQESNWTREGSAIRPVIKRKKLDKNIGKGRIYRIVHEDFEPDQNPTLLNKSAKELIEYLGHKNGWHRNTAQKLIILKEDLSIIPDLKELSRDNEGGFIQKWFGDDSKDYGLERIHALWTLEGLGEVDKELIIEKFSDKDPRVRITAIRLSERFIENGETDLFNYFEVLAKDASVEVVNQLALSLRYNDTEQSTSLLKKLQEKYEENISIAHSTKESLKKDDEVLNALKIRIKDKPSKTSVLRGYDIYNQLCITCHGPDLKGLPKEDGSLVAPTLIGSKRVKGDKTKLVKLVLNGLIGEVDGVDYGVMMPLKDNENIWIADVLTYIRELNDEDAVSSWGDVGKTRQRNKRKDYWTLEELEKSK</sequence>
<dbReference type="Pfam" id="PF23500">
    <property type="entry name" value="DUF7133"/>
    <property type="match status" value="1"/>
</dbReference>
<evidence type="ECO:0000313" key="7">
    <source>
        <dbReference type="Proteomes" id="UP000092612"/>
    </source>
</evidence>
<evidence type="ECO:0000256" key="1">
    <source>
        <dbReference type="ARBA" id="ARBA00022617"/>
    </source>
</evidence>
<dbReference type="AlphaFoldDB" id="A0A1B8U6P9"/>
<dbReference type="PANTHER" id="PTHR33546:SF1">
    <property type="entry name" value="LARGE, MULTIFUNCTIONAL SECRETED PROTEIN"/>
    <property type="match status" value="1"/>
</dbReference>
<proteinExistence type="predicted"/>
<dbReference type="SUPFAM" id="SSF46626">
    <property type="entry name" value="Cytochrome c"/>
    <property type="match status" value="1"/>
</dbReference>
<evidence type="ECO:0000256" key="4">
    <source>
        <dbReference type="PROSITE-ProRule" id="PRU00433"/>
    </source>
</evidence>
<protein>
    <recommendedName>
        <fullName evidence="5">Cytochrome c domain-containing protein</fullName>
    </recommendedName>
</protein>
<accession>A0A1B8U6P9</accession>
<dbReference type="SUPFAM" id="SSF48371">
    <property type="entry name" value="ARM repeat"/>
    <property type="match status" value="1"/>
</dbReference>
<dbReference type="Gene3D" id="1.25.10.10">
    <property type="entry name" value="Leucine-rich Repeat Variant"/>
    <property type="match status" value="1"/>
</dbReference>
<dbReference type="InterPro" id="IPR011042">
    <property type="entry name" value="6-blade_b-propeller_TolB-like"/>
</dbReference>
<dbReference type="PROSITE" id="PS51007">
    <property type="entry name" value="CYTC"/>
    <property type="match status" value="1"/>
</dbReference>
<dbReference type="InterPro" id="IPR016024">
    <property type="entry name" value="ARM-type_fold"/>
</dbReference>
<evidence type="ECO:0000256" key="3">
    <source>
        <dbReference type="ARBA" id="ARBA00023004"/>
    </source>
</evidence>
<dbReference type="PROSITE" id="PS51257">
    <property type="entry name" value="PROKAR_LIPOPROTEIN"/>
    <property type="match status" value="1"/>
</dbReference>
<name>A0A1B8U6P9_9FLAO</name>
<evidence type="ECO:0000256" key="2">
    <source>
        <dbReference type="ARBA" id="ARBA00022723"/>
    </source>
</evidence>